<proteinExistence type="predicted"/>
<comment type="caution">
    <text evidence="1">The sequence shown here is derived from an EMBL/GenBank/DDBJ whole genome shotgun (WGS) entry which is preliminary data.</text>
</comment>
<gene>
    <name evidence="1" type="ORF">CPB84DRAFT_1966765</name>
</gene>
<sequence>MSYQGPRVHRLPRRTDFKLIPAPLDLSLPLVTEKSPLPAIIVTPSSPSSTRDFSIAFLATPPKPTLRQRILSLTSFKSKVLASTSSASSSASFRPQVHYFRPHRIFHHDVPPRVLSWPRHTSSSHGFATAAETGEVYMHSSRFRRSDRMVRWVPFLVWQRGYRQRPSRTTLPSLIFVERRGIVTAPCCFIYIRVSRLRVGLGGLVVDGDFV</sequence>
<name>A0A9P5TFQ1_GYMJU</name>
<organism evidence="1 2">
    <name type="scientific">Gymnopilus junonius</name>
    <name type="common">Spectacular rustgill mushroom</name>
    <name type="synonym">Gymnopilus spectabilis subsp. junonius</name>
    <dbReference type="NCBI Taxonomy" id="109634"/>
    <lineage>
        <taxon>Eukaryota</taxon>
        <taxon>Fungi</taxon>
        <taxon>Dikarya</taxon>
        <taxon>Basidiomycota</taxon>
        <taxon>Agaricomycotina</taxon>
        <taxon>Agaricomycetes</taxon>
        <taxon>Agaricomycetidae</taxon>
        <taxon>Agaricales</taxon>
        <taxon>Agaricineae</taxon>
        <taxon>Hymenogastraceae</taxon>
        <taxon>Gymnopilus</taxon>
    </lineage>
</organism>
<accession>A0A9P5TFQ1</accession>
<dbReference type="EMBL" id="JADNYJ010000198">
    <property type="protein sequence ID" value="KAF8875350.1"/>
    <property type="molecule type" value="Genomic_DNA"/>
</dbReference>
<keyword evidence="2" id="KW-1185">Reference proteome</keyword>
<reference evidence="1" key="1">
    <citation type="submission" date="2020-11" db="EMBL/GenBank/DDBJ databases">
        <authorList>
            <consortium name="DOE Joint Genome Institute"/>
            <person name="Ahrendt S."/>
            <person name="Riley R."/>
            <person name="Andreopoulos W."/>
            <person name="LaButti K."/>
            <person name="Pangilinan J."/>
            <person name="Ruiz-duenas F.J."/>
            <person name="Barrasa J.M."/>
            <person name="Sanchez-Garcia M."/>
            <person name="Camarero S."/>
            <person name="Miyauchi S."/>
            <person name="Serrano A."/>
            <person name="Linde D."/>
            <person name="Babiker R."/>
            <person name="Drula E."/>
            <person name="Ayuso-Fernandez I."/>
            <person name="Pacheco R."/>
            <person name="Padilla G."/>
            <person name="Ferreira P."/>
            <person name="Barriuso J."/>
            <person name="Kellner H."/>
            <person name="Castanera R."/>
            <person name="Alfaro M."/>
            <person name="Ramirez L."/>
            <person name="Pisabarro A.G."/>
            <person name="Kuo A."/>
            <person name="Tritt A."/>
            <person name="Lipzen A."/>
            <person name="He G."/>
            <person name="Yan M."/>
            <person name="Ng V."/>
            <person name="Cullen D."/>
            <person name="Martin F."/>
            <person name="Rosso M.-N."/>
            <person name="Henrissat B."/>
            <person name="Hibbett D."/>
            <person name="Martinez A.T."/>
            <person name="Grigoriev I.V."/>
        </authorList>
    </citation>
    <scope>NUCLEOTIDE SEQUENCE</scope>
    <source>
        <strain evidence="1">AH 44721</strain>
    </source>
</reference>
<dbReference type="OrthoDB" id="3259878at2759"/>
<evidence type="ECO:0000313" key="1">
    <source>
        <dbReference type="EMBL" id="KAF8875350.1"/>
    </source>
</evidence>
<dbReference type="AlphaFoldDB" id="A0A9P5TFQ1"/>
<evidence type="ECO:0000313" key="2">
    <source>
        <dbReference type="Proteomes" id="UP000724874"/>
    </source>
</evidence>
<protein>
    <submittedName>
        <fullName evidence="1">Uncharacterized protein</fullName>
    </submittedName>
</protein>
<dbReference type="Proteomes" id="UP000724874">
    <property type="component" value="Unassembled WGS sequence"/>
</dbReference>